<dbReference type="SMART" id="SM00062">
    <property type="entry name" value="PBPb"/>
    <property type="match status" value="1"/>
</dbReference>
<keyword evidence="6" id="KW-1185">Reference proteome</keyword>
<reference evidence="5 6" key="1">
    <citation type="submission" date="2018-07" db="EMBL/GenBank/DDBJ databases">
        <title>Motiliproteus coralliicola sp. nov., a bacterium isolated from Coral.</title>
        <authorList>
            <person name="Wang G."/>
        </authorList>
    </citation>
    <scope>NUCLEOTIDE SEQUENCE [LARGE SCALE GENOMIC DNA]</scope>
    <source>
        <strain evidence="5 6">C34</strain>
    </source>
</reference>
<dbReference type="SUPFAM" id="SSF53850">
    <property type="entry name" value="Periplasmic binding protein-like II"/>
    <property type="match status" value="1"/>
</dbReference>
<dbReference type="InterPro" id="IPR001638">
    <property type="entry name" value="Solute-binding_3/MltF_N"/>
</dbReference>
<feature type="domain" description="Solute-binding protein family 3/N-terminal" evidence="4">
    <location>
        <begin position="45"/>
        <end position="274"/>
    </location>
</feature>
<comment type="caution">
    <text evidence="5">The sequence shown here is derived from an EMBL/GenBank/DDBJ whole genome shotgun (WGS) entry which is preliminary data.</text>
</comment>
<dbReference type="EMBL" id="QQOH01000003">
    <property type="protein sequence ID" value="RDE19695.1"/>
    <property type="molecule type" value="Genomic_DNA"/>
</dbReference>
<evidence type="ECO:0000256" key="3">
    <source>
        <dbReference type="SAM" id="Phobius"/>
    </source>
</evidence>
<dbReference type="Pfam" id="PF00497">
    <property type="entry name" value="SBP_bac_3"/>
    <property type="match status" value="1"/>
</dbReference>
<keyword evidence="3" id="KW-1133">Transmembrane helix</keyword>
<evidence type="ECO:0000256" key="1">
    <source>
        <dbReference type="ARBA" id="ARBA00010333"/>
    </source>
</evidence>
<keyword evidence="3" id="KW-0472">Membrane</keyword>
<evidence type="ECO:0000313" key="6">
    <source>
        <dbReference type="Proteomes" id="UP000253769"/>
    </source>
</evidence>
<dbReference type="Gene3D" id="3.40.190.10">
    <property type="entry name" value="Periplasmic binding protein-like II"/>
    <property type="match status" value="2"/>
</dbReference>
<protein>
    <recommendedName>
        <fullName evidence="4">Solute-binding protein family 3/N-terminal domain-containing protein</fullName>
    </recommendedName>
</protein>
<feature type="transmembrane region" description="Helical" evidence="3">
    <location>
        <begin position="20"/>
        <end position="38"/>
    </location>
</feature>
<proteinExistence type="inferred from homology"/>
<keyword evidence="2" id="KW-0732">Signal</keyword>
<organism evidence="5 6">
    <name type="scientific">Motiliproteus coralliicola</name>
    <dbReference type="NCBI Taxonomy" id="2283196"/>
    <lineage>
        <taxon>Bacteria</taxon>
        <taxon>Pseudomonadati</taxon>
        <taxon>Pseudomonadota</taxon>
        <taxon>Gammaproteobacteria</taxon>
        <taxon>Oceanospirillales</taxon>
        <taxon>Oceanospirillaceae</taxon>
        <taxon>Motiliproteus</taxon>
    </lineage>
</organism>
<dbReference type="AlphaFoldDB" id="A0A369WJR9"/>
<evidence type="ECO:0000313" key="5">
    <source>
        <dbReference type="EMBL" id="RDE19695.1"/>
    </source>
</evidence>
<keyword evidence="3" id="KW-0812">Transmembrane</keyword>
<gene>
    <name evidence="5" type="ORF">DV711_12505</name>
</gene>
<dbReference type="OrthoDB" id="9768183at2"/>
<evidence type="ECO:0000256" key="2">
    <source>
        <dbReference type="ARBA" id="ARBA00022729"/>
    </source>
</evidence>
<name>A0A369WJR9_9GAMM</name>
<sequence>MERQTVTQQPGFHQLKSTQFGIRLILLTVLLFGLSRFAGAACSKTILVAYDDWIPYTYTQTDGTVVGLDAEIIAEMMKRAGCDYQFRQVSSKRAFIELKNGAVDMLRGASVTEERKLLGWFTEAYRQEEIRLMIRKGEAQEYPLDRLKSIIGTDILISAGQGWYGPEYAELVKDERFQQQLLITHSNVQRVKMLERRRIHMMLGDPISMIHSARSCCKISRFAIHPLSLYSGEVHFLLGFESLQPSDKAAIDSALKSMKQDGSLRAIIDRYSLN</sequence>
<dbReference type="PANTHER" id="PTHR35936">
    <property type="entry name" value="MEMBRANE-BOUND LYTIC MUREIN TRANSGLYCOSYLASE F"/>
    <property type="match status" value="1"/>
</dbReference>
<accession>A0A369WJR9</accession>
<dbReference type="PANTHER" id="PTHR35936:SF35">
    <property type="entry name" value="L-CYSTINE-BINDING PROTEIN TCYJ"/>
    <property type="match status" value="1"/>
</dbReference>
<comment type="similarity">
    <text evidence="1">Belongs to the bacterial solute-binding protein 3 family.</text>
</comment>
<evidence type="ECO:0000259" key="4">
    <source>
        <dbReference type="SMART" id="SM00062"/>
    </source>
</evidence>
<dbReference type="Proteomes" id="UP000253769">
    <property type="component" value="Unassembled WGS sequence"/>
</dbReference>